<proteinExistence type="predicted"/>
<organism evidence="3 4">
    <name type="scientific">Amycolatopsis suaedae</name>
    <dbReference type="NCBI Taxonomy" id="2510978"/>
    <lineage>
        <taxon>Bacteria</taxon>
        <taxon>Bacillati</taxon>
        <taxon>Actinomycetota</taxon>
        <taxon>Actinomycetes</taxon>
        <taxon>Pseudonocardiales</taxon>
        <taxon>Pseudonocardiaceae</taxon>
        <taxon>Amycolatopsis</taxon>
    </lineage>
</organism>
<dbReference type="PANTHER" id="PTHR30290">
    <property type="entry name" value="PERIPLASMIC BINDING COMPONENT OF ABC TRANSPORTER"/>
    <property type="match status" value="1"/>
</dbReference>
<reference evidence="3 4" key="1">
    <citation type="submission" date="2019-02" db="EMBL/GenBank/DDBJ databases">
        <title>Draft genome sequence of Amycolatopsis sp. 8-3EHSu isolated from roots of Suaeda maritima.</title>
        <authorList>
            <person name="Duangmal K."/>
            <person name="Chantavorakit T."/>
        </authorList>
    </citation>
    <scope>NUCLEOTIDE SEQUENCE [LARGE SCALE GENOMIC DNA]</scope>
    <source>
        <strain evidence="3 4">8-3EHSu</strain>
    </source>
</reference>
<evidence type="ECO:0000313" key="4">
    <source>
        <dbReference type="Proteomes" id="UP000292003"/>
    </source>
</evidence>
<feature type="chain" id="PRO_5020299205" evidence="1">
    <location>
        <begin position="24"/>
        <end position="538"/>
    </location>
</feature>
<comment type="caution">
    <text evidence="3">The sequence shown here is derived from an EMBL/GenBank/DDBJ whole genome shotgun (WGS) entry which is preliminary data.</text>
</comment>
<keyword evidence="1" id="KW-0732">Signal</keyword>
<dbReference type="InterPro" id="IPR039424">
    <property type="entry name" value="SBP_5"/>
</dbReference>
<evidence type="ECO:0000256" key="1">
    <source>
        <dbReference type="SAM" id="SignalP"/>
    </source>
</evidence>
<dbReference type="InterPro" id="IPR000914">
    <property type="entry name" value="SBP_5_dom"/>
</dbReference>
<dbReference type="Pfam" id="PF00496">
    <property type="entry name" value="SBP_bac_5"/>
    <property type="match status" value="1"/>
</dbReference>
<evidence type="ECO:0000313" key="3">
    <source>
        <dbReference type="EMBL" id="RZQ60832.1"/>
    </source>
</evidence>
<evidence type="ECO:0000259" key="2">
    <source>
        <dbReference type="Pfam" id="PF00496"/>
    </source>
</evidence>
<dbReference type="PIRSF" id="PIRSF002741">
    <property type="entry name" value="MppA"/>
    <property type="match status" value="1"/>
</dbReference>
<dbReference type="SUPFAM" id="SSF53850">
    <property type="entry name" value="Periplasmic binding protein-like II"/>
    <property type="match status" value="1"/>
</dbReference>
<dbReference type="CDD" id="cd00995">
    <property type="entry name" value="PBP2_NikA_DppA_OppA_like"/>
    <property type="match status" value="1"/>
</dbReference>
<dbReference type="AlphaFoldDB" id="A0A4Q7J2L4"/>
<feature type="signal peptide" evidence="1">
    <location>
        <begin position="1"/>
        <end position="23"/>
    </location>
</feature>
<dbReference type="PROSITE" id="PS51257">
    <property type="entry name" value="PROKAR_LIPOPROTEIN"/>
    <property type="match status" value="1"/>
</dbReference>
<dbReference type="RefSeq" id="WP_130478405.1">
    <property type="nucleotide sequence ID" value="NZ_SFCC01000015.1"/>
</dbReference>
<accession>A0A4Q7J2L4</accession>
<feature type="domain" description="Solute-binding protein family 5" evidence="2">
    <location>
        <begin position="86"/>
        <end position="454"/>
    </location>
</feature>
<dbReference type="GO" id="GO:0015833">
    <property type="term" value="P:peptide transport"/>
    <property type="evidence" value="ECO:0007669"/>
    <property type="project" value="TreeGrafter"/>
</dbReference>
<dbReference type="Gene3D" id="3.10.105.10">
    <property type="entry name" value="Dipeptide-binding Protein, Domain 3"/>
    <property type="match status" value="1"/>
</dbReference>
<dbReference type="GO" id="GO:0042597">
    <property type="term" value="C:periplasmic space"/>
    <property type="evidence" value="ECO:0007669"/>
    <property type="project" value="UniProtKB-ARBA"/>
</dbReference>
<dbReference type="Gene3D" id="3.40.190.10">
    <property type="entry name" value="Periplasmic binding protein-like II"/>
    <property type="match status" value="1"/>
</dbReference>
<sequence>MRRRWAAIAGLAAVTTACSGAQAIDPGAIRLDDTTPRASGAVDNVTWLLASEPRSLDPDRKGGTNEGTVTANICDRLFQLQPDLSPKPHLVARFDYPDPRTLVLTLREGVRFHNGSTMTADDVVWSLRRHAEPSRQQADEFGNVTAIEATGPLTVTVRFSKPDSMFQQALAGDAGVVYDREYVEPLGKDYGTPSSGDGCSGPYRLARWRSGTDLVIERVDDYWDPAVRPLVRTVTFRWADDSTVVNNLTTGAADGTYLKSPTPAVPLTRNSDISVFYGPTTAVWSLIPTARGAMADTRVRRALSLAMDRSGIAKAGFTGLAQPWKAPVGSGSWSYQRERFAAAYDRLGGAPASPGDADLAEAARLVREAGSPAKPIVVASDGSQARSVVANAVVDAARRIGLTAEIRTMSKQQFSAMYTDEAARADIDLSPEPWYITKSDPIGFYKNAATDAPNNWVGYSSPDYDRLMTEALRALDDGERARLAIELQDRFTADAVWIPLVQVPNVLVLNRKLTGPPASMAFVSYPWAAHLGASRTED</sequence>
<dbReference type="GO" id="GO:1904680">
    <property type="term" value="F:peptide transmembrane transporter activity"/>
    <property type="evidence" value="ECO:0007669"/>
    <property type="project" value="TreeGrafter"/>
</dbReference>
<dbReference type="EMBL" id="SFCC01000015">
    <property type="protein sequence ID" value="RZQ60832.1"/>
    <property type="molecule type" value="Genomic_DNA"/>
</dbReference>
<dbReference type="GO" id="GO:0043190">
    <property type="term" value="C:ATP-binding cassette (ABC) transporter complex"/>
    <property type="evidence" value="ECO:0007669"/>
    <property type="project" value="InterPro"/>
</dbReference>
<gene>
    <name evidence="3" type="ORF">EWH70_27405</name>
</gene>
<keyword evidence="4" id="KW-1185">Reference proteome</keyword>
<protein>
    <submittedName>
        <fullName evidence="3">ABC transporter substrate-binding protein</fullName>
    </submittedName>
</protein>
<name>A0A4Q7J2L4_9PSEU</name>
<dbReference type="InterPro" id="IPR030678">
    <property type="entry name" value="Peptide/Ni-bd"/>
</dbReference>
<dbReference type="Proteomes" id="UP000292003">
    <property type="component" value="Unassembled WGS sequence"/>
</dbReference>
<dbReference type="OrthoDB" id="5243526at2"/>